<dbReference type="AlphaFoldDB" id="A0A5C3L8N7"/>
<evidence type="ECO:0000256" key="4">
    <source>
        <dbReference type="ARBA" id="ARBA00023187"/>
    </source>
</evidence>
<organism evidence="8 9">
    <name type="scientific">Coprinopsis marcescibilis</name>
    <name type="common">Agaric fungus</name>
    <name type="synonym">Psathyrella marcescibilis</name>
    <dbReference type="NCBI Taxonomy" id="230819"/>
    <lineage>
        <taxon>Eukaryota</taxon>
        <taxon>Fungi</taxon>
        <taxon>Dikarya</taxon>
        <taxon>Basidiomycota</taxon>
        <taxon>Agaricomycotina</taxon>
        <taxon>Agaricomycetes</taxon>
        <taxon>Agaricomycetidae</taxon>
        <taxon>Agaricales</taxon>
        <taxon>Agaricineae</taxon>
        <taxon>Psathyrellaceae</taxon>
        <taxon>Coprinopsis</taxon>
    </lineage>
</organism>
<protein>
    <submittedName>
        <fullName evidence="8">Uncharacterized protein</fullName>
    </submittedName>
</protein>
<evidence type="ECO:0000256" key="1">
    <source>
        <dbReference type="ARBA" id="ARBA00004123"/>
    </source>
</evidence>
<evidence type="ECO:0000256" key="5">
    <source>
        <dbReference type="ARBA" id="ARBA00023242"/>
    </source>
</evidence>
<dbReference type="GO" id="GO:0016556">
    <property type="term" value="P:mRNA modification"/>
    <property type="evidence" value="ECO:0007669"/>
    <property type="project" value="InterPro"/>
</dbReference>
<feature type="region of interest" description="Disordered" evidence="7">
    <location>
        <begin position="148"/>
        <end position="450"/>
    </location>
</feature>
<accession>A0A5C3L8N7</accession>
<feature type="compositionally biased region" description="Basic and acidic residues" evidence="7">
    <location>
        <begin position="439"/>
        <end position="450"/>
    </location>
</feature>
<feature type="compositionally biased region" description="Basic and acidic residues" evidence="7">
    <location>
        <begin position="260"/>
        <end position="269"/>
    </location>
</feature>
<feature type="compositionally biased region" description="Low complexity" evidence="7">
    <location>
        <begin position="398"/>
        <end position="407"/>
    </location>
</feature>
<reference evidence="8 9" key="1">
    <citation type="journal article" date="2019" name="Nat. Ecol. Evol.">
        <title>Megaphylogeny resolves global patterns of mushroom evolution.</title>
        <authorList>
            <person name="Varga T."/>
            <person name="Krizsan K."/>
            <person name="Foldi C."/>
            <person name="Dima B."/>
            <person name="Sanchez-Garcia M."/>
            <person name="Sanchez-Ramirez S."/>
            <person name="Szollosi G.J."/>
            <person name="Szarkandi J.G."/>
            <person name="Papp V."/>
            <person name="Albert L."/>
            <person name="Andreopoulos W."/>
            <person name="Angelini C."/>
            <person name="Antonin V."/>
            <person name="Barry K.W."/>
            <person name="Bougher N.L."/>
            <person name="Buchanan P."/>
            <person name="Buyck B."/>
            <person name="Bense V."/>
            <person name="Catcheside P."/>
            <person name="Chovatia M."/>
            <person name="Cooper J."/>
            <person name="Damon W."/>
            <person name="Desjardin D."/>
            <person name="Finy P."/>
            <person name="Geml J."/>
            <person name="Haridas S."/>
            <person name="Hughes K."/>
            <person name="Justo A."/>
            <person name="Karasinski D."/>
            <person name="Kautmanova I."/>
            <person name="Kiss B."/>
            <person name="Kocsube S."/>
            <person name="Kotiranta H."/>
            <person name="LaButti K.M."/>
            <person name="Lechner B.E."/>
            <person name="Liimatainen K."/>
            <person name="Lipzen A."/>
            <person name="Lukacs Z."/>
            <person name="Mihaltcheva S."/>
            <person name="Morgado L.N."/>
            <person name="Niskanen T."/>
            <person name="Noordeloos M.E."/>
            <person name="Ohm R.A."/>
            <person name="Ortiz-Santana B."/>
            <person name="Ovrebo C."/>
            <person name="Racz N."/>
            <person name="Riley R."/>
            <person name="Savchenko A."/>
            <person name="Shiryaev A."/>
            <person name="Soop K."/>
            <person name="Spirin V."/>
            <person name="Szebenyi C."/>
            <person name="Tomsovsky M."/>
            <person name="Tulloss R.E."/>
            <person name="Uehling J."/>
            <person name="Grigoriev I.V."/>
            <person name="Vagvolgyi C."/>
            <person name="Papp T."/>
            <person name="Martin F.M."/>
            <person name="Miettinen O."/>
            <person name="Hibbett D.S."/>
            <person name="Nagy L.G."/>
        </authorList>
    </citation>
    <scope>NUCLEOTIDE SEQUENCE [LARGE SCALE GENOMIC DNA]</scope>
    <source>
        <strain evidence="8 9">CBS 121175</strain>
    </source>
</reference>
<dbReference type="InterPro" id="IPR033757">
    <property type="entry name" value="WTAP"/>
</dbReference>
<keyword evidence="4" id="KW-0508">mRNA splicing</keyword>
<comment type="subcellular location">
    <subcellularLocation>
        <location evidence="1">Nucleus</location>
    </subcellularLocation>
</comment>
<dbReference type="GO" id="GO:0006397">
    <property type="term" value="P:mRNA processing"/>
    <property type="evidence" value="ECO:0007669"/>
    <property type="project" value="UniProtKB-KW"/>
</dbReference>
<feature type="compositionally biased region" description="Basic and acidic residues" evidence="7">
    <location>
        <begin position="345"/>
        <end position="385"/>
    </location>
</feature>
<feature type="compositionally biased region" description="Low complexity" evidence="7">
    <location>
        <begin position="175"/>
        <end position="185"/>
    </location>
</feature>
<evidence type="ECO:0000256" key="7">
    <source>
        <dbReference type="SAM" id="MobiDB-lite"/>
    </source>
</evidence>
<dbReference type="GO" id="GO:0008380">
    <property type="term" value="P:RNA splicing"/>
    <property type="evidence" value="ECO:0007669"/>
    <property type="project" value="UniProtKB-KW"/>
</dbReference>
<evidence type="ECO:0000256" key="6">
    <source>
        <dbReference type="SAM" id="Coils"/>
    </source>
</evidence>
<gene>
    <name evidence="8" type="ORF">FA15DRAFT_632435</name>
</gene>
<keyword evidence="9" id="KW-1185">Reference proteome</keyword>
<dbReference type="GO" id="GO:0000381">
    <property type="term" value="P:regulation of alternative mRNA splicing, via spliceosome"/>
    <property type="evidence" value="ECO:0007669"/>
    <property type="project" value="InterPro"/>
</dbReference>
<feature type="compositionally biased region" description="Basic and acidic residues" evidence="7">
    <location>
        <begin position="310"/>
        <end position="335"/>
    </location>
</feature>
<evidence type="ECO:0000313" key="9">
    <source>
        <dbReference type="Proteomes" id="UP000307440"/>
    </source>
</evidence>
<keyword evidence="3" id="KW-0507">mRNA processing</keyword>
<dbReference type="STRING" id="230819.A0A5C3L8N7"/>
<name>A0A5C3L8N7_COPMA</name>
<feature type="coiled-coil region" evidence="6">
    <location>
        <begin position="8"/>
        <end position="35"/>
    </location>
</feature>
<evidence type="ECO:0000313" key="8">
    <source>
        <dbReference type="EMBL" id="TFK29389.1"/>
    </source>
</evidence>
<proteinExistence type="inferred from homology"/>
<dbReference type="GO" id="GO:0005634">
    <property type="term" value="C:nucleus"/>
    <property type="evidence" value="ECO:0007669"/>
    <property type="project" value="UniProtKB-SubCell"/>
</dbReference>
<keyword evidence="6" id="KW-0175">Coiled coil</keyword>
<dbReference type="Pfam" id="PF17098">
    <property type="entry name" value="Wtap"/>
    <property type="match status" value="1"/>
</dbReference>
<sequence>MDLPSTRELELEALLQQRNSQISELNDEVSRLRRYVSTQSTPSDADSVTLPAPALAILGPHLRRSEKDSTPGSSTVVNALIQRSRHLQEENDELYEILKLKETGKLKEEVRGLRRVVQRLEGGLRDSHKVINELSTELDKTYEALMTSSKQIQPSYPPSDTRNPSRSPRNTFRDSASNHSSSAANGPHKLPPTGPRAYKKPRLSDPSPPPPSSRQPPHAPHSSNQPRGATIGSTQSHNAGPDTKQRGRDYPRNTSSSYNNKDRDREHEGPGGTANNKAPPTAPVPAPQTIRPSSSNMDVDDDKRGRKRQPPPDREREKERGRGRDRDRDRDRSHGDAVASNGGAVDKDGHEKGARERDHERSTAKDRGKERGGRERDRDRERENRASQSAGGGGGTRRNGAGYTGSYPGRGGGANHQRRGHNEHRASSGPGVASSNSHSIDRTLAERMGL</sequence>
<dbReference type="OrthoDB" id="3363802at2759"/>
<keyword evidence="5" id="KW-0539">Nucleus</keyword>
<comment type="similarity">
    <text evidence="2">Belongs to the fl(2)d family.</text>
</comment>
<feature type="compositionally biased region" description="Pro residues" evidence="7">
    <location>
        <begin position="206"/>
        <end position="219"/>
    </location>
</feature>
<feature type="compositionally biased region" description="Polar residues" evidence="7">
    <location>
        <begin position="224"/>
        <end position="238"/>
    </location>
</feature>
<evidence type="ECO:0000256" key="2">
    <source>
        <dbReference type="ARBA" id="ARBA00010313"/>
    </source>
</evidence>
<dbReference type="EMBL" id="ML210150">
    <property type="protein sequence ID" value="TFK29389.1"/>
    <property type="molecule type" value="Genomic_DNA"/>
</dbReference>
<dbReference type="Proteomes" id="UP000307440">
    <property type="component" value="Unassembled WGS sequence"/>
</dbReference>
<evidence type="ECO:0000256" key="3">
    <source>
        <dbReference type="ARBA" id="ARBA00022664"/>
    </source>
</evidence>
<feature type="compositionally biased region" description="Polar residues" evidence="7">
    <location>
        <begin position="148"/>
        <end position="174"/>
    </location>
</feature>